<reference evidence="2" key="1">
    <citation type="journal article" date="2019" name="bioRxiv">
        <title>The Genome of the Zebra Mussel, Dreissena polymorpha: A Resource for Invasive Species Research.</title>
        <authorList>
            <person name="McCartney M.A."/>
            <person name="Auch B."/>
            <person name="Kono T."/>
            <person name="Mallez S."/>
            <person name="Zhang Y."/>
            <person name="Obille A."/>
            <person name="Becker A."/>
            <person name="Abrahante J.E."/>
            <person name="Garbe J."/>
            <person name="Badalamenti J.P."/>
            <person name="Herman A."/>
            <person name="Mangelson H."/>
            <person name="Liachko I."/>
            <person name="Sullivan S."/>
            <person name="Sone E.D."/>
            <person name="Koren S."/>
            <person name="Silverstein K.A.T."/>
            <person name="Beckman K.B."/>
            <person name="Gohl D.M."/>
        </authorList>
    </citation>
    <scope>NUCLEOTIDE SEQUENCE</scope>
    <source>
        <strain evidence="2">Duluth1</strain>
        <tissue evidence="2">Whole animal</tissue>
    </source>
</reference>
<comment type="caution">
    <text evidence="2">The sequence shown here is derived from an EMBL/GenBank/DDBJ whole genome shotgun (WGS) entry which is preliminary data.</text>
</comment>
<feature type="compositionally biased region" description="Polar residues" evidence="1">
    <location>
        <begin position="33"/>
        <end position="42"/>
    </location>
</feature>
<feature type="region of interest" description="Disordered" evidence="1">
    <location>
        <begin position="28"/>
        <end position="51"/>
    </location>
</feature>
<name>A0A9D4EYW6_DREPO</name>
<dbReference type="EMBL" id="JAIWYP010000008">
    <property type="protein sequence ID" value="KAH3788264.1"/>
    <property type="molecule type" value="Genomic_DNA"/>
</dbReference>
<dbReference type="AlphaFoldDB" id="A0A9D4EYW6"/>
<protein>
    <submittedName>
        <fullName evidence="2">Uncharacterized protein</fullName>
    </submittedName>
</protein>
<evidence type="ECO:0000313" key="3">
    <source>
        <dbReference type="Proteomes" id="UP000828390"/>
    </source>
</evidence>
<organism evidence="2 3">
    <name type="scientific">Dreissena polymorpha</name>
    <name type="common">Zebra mussel</name>
    <name type="synonym">Mytilus polymorpha</name>
    <dbReference type="NCBI Taxonomy" id="45954"/>
    <lineage>
        <taxon>Eukaryota</taxon>
        <taxon>Metazoa</taxon>
        <taxon>Spiralia</taxon>
        <taxon>Lophotrochozoa</taxon>
        <taxon>Mollusca</taxon>
        <taxon>Bivalvia</taxon>
        <taxon>Autobranchia</taxon>
        <taxon>Heteroconchia</taxon>
        <taxon>Euheterodonta</taxon>
        <taxon>Imparidentia</taxon>
        <taxon>Neoheterodontei</taxon>
        <taxon>Myida</taxon>
        <taxon>Dreissenoidea</taxon>
        <taxon>Dreissenidae</taxon>
        <taxon>Dreissena</taxon>
    </lineage>
</organism>
<accession>A0A9D4EYW6</accession>
<evidence type="ECO:0000313" key="2">
    <source>
        <dbReference type="EMBL" id="KAH3788264.1"/>
    </source>
</evidence>
<keyword evidence="3" id="KW-1185">Reference proteome</keyword>
<evidence type="ECO:0000256" key="1">
    <source>
        <dbReference type="SAM" id="MobiDB-lite"/>
    </source>
</evidence>
<gene>
    <name evidence="2" type="ORF">DPMN_166399</name>
</gene>
<dbReference type="Proteomes" id="UP000828390">
    <property type="component" value="Unassembled WGS sequence"/>
</dbReference>
<reference evidence="2" key="2">
    <citation type="submission" date="2020-11" db="EMBL/GenBank/DDBJ databases">
        <authorList>
            <person name="McCartney M.A."/>
            <person name="Auch B."/>
            <person name="Kono T."/>
            <person name="Mallez S."/>
            <person name="Becker A."/>
            <person name="Gohl D.M."/>
            <person name="Silverstein K.A.T."/>
            <person name="Koren S."/>
            <person name="Bechman K.B."/>
            <person name="Herman A."/>
            <person name="Abrahante J.E."/>
            <person name="Garbe J."/>
        </authorList>
    </citation>
    <scope>NUCLEOTIDE SEQUENCE</scope>
    <source>
        <strain evidence="2">Duluth1</strain>
        <tissue evidence="2">Whole animal</tissue>
    </source>
</reference>
<sequence length="81" mass="9630">MMVNTELYQKHQFMKNLQNYRKSLQKNEIDPSENVTSVNTNDETVENHNTETVLENTDVKRTKVCYRQIHLEDQVELESSK</sequence>
<proteinExistence type="predicted"/>